<dbReference type="STRING" id="1862672.BO225_06485"/>
<dbReference type="InterPro" id="IPR029052">
    <property type="entry name" value="Metallo-depent_PP-like"/>
</dbReference>
<dbReference type="Proteomes" id="UP000186705">
    <property type="component" value="Unassembled WGS sequence"/>
</dbReference>
<dbReference type="InterPro" id="IPR004843">
    <property type="entry name" value="Calcineurin-like_PHP"/>
</dbReference>
<reference evidence="2 3" key="1">
    <citation type="submission" date="2016-11" db="EMBL/GenBank/DDBJ databases">
        <title>Description of two novel members of the family Erysipelotrichaceae: Ileibacterium lipovorans gen. nov., sp. nov. and Dubosiella newyorkensis, gen. nov., sp. nov.</title>
        <authorList>
            <person name="Cox L.M."/>
            <person name="Sohn J."/>
            <person name="Tyrrell K.L."/>
            <person name="Citron D.M."/>
            <person name="Lawson P.A."/>
            <person name="Patel N.B."/>
            <person name="Iizumi T."/>
            <person name="Perez-Perez G.I."/>
            <person name="Goldstein E.J."/>
            <person name="Blaser M.J."/>
        </authorList>
    </citation>
    <scope>NUCLEOTIDE SEQUENCE [LARGE SCALE GENOMIC DNA]</scope>
    <source>
        <strain evidence="2 3">NYU-BL-A4</strain>
    </source>
</reference>
<dbReference type="GO" id="GO:0016787">
    <property type="term" value="F:hydrolase activity"/>
    <property type="evidence" value="ECO:0007669"/>
    <property type="project" value="InterPro"/>
</dbReference>
<dbReference type="OrthoDB" id="9787800at2"/>
<dbReference type="AlphaFoldDB" id="A0A1U7NMM8"/>
<organism evidence="2 3">
    <name type="scientific">Dubosiella newyorkensis</name>
    <dbReference type="NCBI Taxonomy" id="1862672"/>
    <lineage>
        <taxon>Bacteria</taxon>
        <taxon>Bacillati</taxon>
        <taxon>Bacillota</taxon>
        <taxon>Erysipelotrichia</taxon>
        <taxon>Erysipelotrichales</taxon>
        <taxon>Erysipelotrichaceae</taxon>
        <taxon>Dubosiella</taxon>
    </lineage>
</organism>
<proteinExistence type="predicted"/>
<dbReference type="Gene3D" id="3.60.21.10">
    <property type="match status" value="1"/>
</dbReference>
<comment type="caution">
    <text evidence="2">The sequence shown here is derived from an EMBL/GenBank/DDBJ whole genome shotgun (WGS) entry which is preliminary data.</text>
</comment>
<accession>A0A1U7NMM8</accession>
<name>A0A1U7NMM8_9FIRM</name>
<dbReference type="GeneID" id="78275589"/>
<evidence type="ECO:0000313" key="2">
    <source>
        <dbReference type="EMBL" id="OLU46410.1"/>
    </source>
</evidence>
<evidence type="ECO:0000313" key="3">
    <source>
        <dbReference type="Proteomes" id="UP000186705"/>
    </source>
</evidence>
<dbReference type="EMBL" id="MPKA01000065">
    <property type="protein sequence ID" value="OLU46410.1"/>
    <property type="molecule type" value="Genomic_DNA"/>
</dbReference>
<dbReference type="SUPFAM" id="SSF56300">
    <property type="entry name" value="Metallo-dependent phosphatases"/>
    <property type="match status" value="1"/>
</dbReference>
<dbReference type="RefSeq" id="WP_076341458.1">
    <property type="nucleotide sequence ID" value="NZ_CAPDDE010000056.1"/>
</dbReference>
<protein>
    <recommendedName>
        <fullName evidence="1">Calcineurin-like phosphoesterase domain-containing protein</fullName>
    </recommendedName>
</protein>
<keyword evidence="3" id="KW-1185">Reference proteome</keyword>
<feature type="domain" description="Calcineurin-like phosphoesterase" evidence="1">
    <location>
        <begin position="2"/>
        <end position="226"/>
    </location>
</feature>
<dbReference type="Pfam" id="PF00149">
    <property type="entry name" value="Metallophos"/>
    <property type="match status" value="1"/>
</dbReference>
<evidence type="ECO:0000259" key="1">
    <source>
        <dbReference type="Pfam" id="PF00149"/>
    </source>
</evidence>
<sequence>MIYITGDKHGDIQEIEMFAKKHKTSKDDILILLGDAGFNYYRKKDRKTNLYHKIETEDVYQYLKKIDLTILVVQGNHEAPAWCCDDVHETFRFGNTLYQANDADNIYYLKNGEIYWFNGKSYLVLGGAFSVDRNWRHIPYTDEEDSCCGYYFPEEQMSDDQFKRAWESIKEANYSVHGVLSHTCPKPIVPLYAIDKILANDRMETKLEEIASQLHFDIWYFGHFHDNRILQKKYHMLFEQVVPLE</sequence>
<gene>
    <name evidence="2" type="ORF">BO225_06485</name>
</gene>